<dbReference type="PATRIC" id="fig|1202534.3.peg.902"/>
<dbReference type="EMBL" id="ASRV01000049">
    <property type="protein sequence ID" value="EOR27453.1"/>
    <property type="molecule type" value="Genomic_DNA"/>
</dbReference>
<evidence type="ECO:0000313" key="1">
    <source>
        <dbReference type="EMBL" id="EOR27453.1"/>
    </source>
</evidence>
<dbReference type="Pfam" id="PF05119">
    <property type="entry name" value="Terminase_4"/>
    <property type="match status" value="1"/>
</dbReference>
<dbReference type="Proteomes" id="UP000013988">
    <property type="component" value="Unassembled WGS sequence"/>
</dbReference>
<evidence type="ECO:0000313" key="2">
    <source>
        <dbReference type="Proteomes" id="UP000013988"/>
    </source>
</evidence>
<keyword evidence="2" id="KW-1185">Reference proteome</keyword>
<dbReference type="NCBIfam" id="TIGR01558">
    <property type="entry name" value="sm_term_P27"/>
    <property type="match status" value="1"/>
</dbReference>
<gene>
    <name evidence="1" type="ORF">A500_04511</name>
</gene>
<name>R9CDW2_9CLOT</name>
<reference evidence="1 2" key="1">
    <citation type="submission" date="2013-03" db="EMBL/GenBank/DDBJ databases">
        <title>Whole genome shotgun sequencing of Clostridium sartagoforme AAU1.</title>
        <authorList>
            <person name="Joshi C.G."/>
            <person name="Duggirala S.M."/>
            <person name="Nathani N.M."/>
            <person name="Bhatt V.D."/>
            <person name="Patel A.K."/>
            <person name="Pandya P.R."/>
            <person name="KaPatel J.A."/>
        </authorList>
    </citation>
    <scope>NUCLEOTIDE SEQUENCE [LARGE SCALE GENOMIC DNA]</scope>
    <source>
        <strain evidence="1 2">AAU1</strain>
    </source>
</reference>
<dbReference type="InterPro" id="IPR006448">
    <property type="entry name" value="Phage_term_ssu_P27"/>
</dbReference>
<sequence>MSVAKPLELTSKHYTKEEIEQRKEAEEKLKGNHDLVYEVPKQLKIKKEKELYLFLVGELKASNILNNLDINILIQTVNSILQMEEANKKIKEFGQVIQKNDGSLQKNPAINIYKDYYSIFYQCCIQLGLSPMSRSKLATLSLAKTEEDNDELLNILKS</sequence>
<accession>R9CDW2</accession>
<proteinExistence type="predicted"/>
<dbReference type="AlphaFoldDB" id="R9CDW2"/>
<organism evidence="1 2">
    <name type="scientific">Clostridium sartagoforme AAU1</name>
    <dbReference type="NCBI Taxonomy" id="1202534"/>
    <lineage>
        <taxon>Bacteria</taxon>
        <taxon>Bacillati</taxon>
        <taxon>Bacillota</taxon>
        <taxon>Clostridia</taxon>
        <taxon>Eubacteriales</taxon>
        <taxon>Clostridiaceae</taxon>
        <taxon>Clostridium</taxon>
    </lineage>
</organism>
<comment type="caution">
    <text evidence="1">The sequence shown here is derived from an EMBL/GenBank/DDBJ whole genome shotgun (WGS) entry which is preliminary data.</text>
</comment>
<dbReference type="RefSeq" id="WP_016206361.1">
    <property type="nucleotide sequence ID" value="NZ_ASRV01000049.1"/>
</dbReference>
<protein>
    <submittedName>
        <fullName evidence="1">Phage terminase, small subunit, putative, P27 family protein</fullName>
    </submittedName>
</protein>